<evidence type="ECO:0000313" key="2">
    <source>
        <dbReference type="Proteomes" id="UP000694892"/>
    </source>
</evidence>
<accession>A0A974DEZ1</accession>
<sequence>MCLTSKFVSSSPLRLDPSSAINAVTRVKCSASLQRFVTASLSLSCLCHPCSATFLPSSACLLSAPPAPDAQQPVYVQQNAP</sequence>
<dbReference type="EMBL" id="CM004470">
    <property type="protein sequence ID" value="OCT89775.1"/>
    <property type="molecule type" value="Genomic_DNA"/>
</dbReference>
<organism evidence="1 2">
    <name type="scientific">Xenopus laevis</name>
    <name type="common">African clawed frog</name>
    <dbReference type="NCBI Taxonomy" id="8355"/>
    <lineage>
        <taxon>Eukaryota</taxon>
        <taxon>Metazoa</taxon>
        <taxon>Chordata</taxon>
        <taxon>Craniata</taxon>
        <taxon>Vertebrata</taxon>
        <taxon>Euteleostomi</taxon>
        <taxon>Amphibia</taxon>
        <taxon>Batrachia</taxon>
        <taxon>Anura</taxon>
        <taxon>Pipoidea</taxon>
        <taxon>Pipidae</taxon>
        <taxon>Xenopodinae</taxon>
        <taxon>Xenopus</taxon>
        <taxon>Xenopus</taxon>
    </lineage>
</organism>
<gene>
    <name evidence="1" type="ORF">XELAEV_18018388mg</name>
</gene>
<dbReference type="AlphaFoldDB" id="A0A974DEZ1"/>
<reference evidence="2" key="1">
    <citation type="journal article" date="2016" name="Nature">
        <title>Genome evolution in the allotetraploid frog Xenopus laevis.</title>
        <authorList>
            <person name="Session A.M."/>
            <person name="Uno Y."/>
            <person name="Kwon T."/>
            <person name="Chapman J.A."/>
            <person name="Toyoda A."/>
            <person name="Takahashi S."/>
            <person name="Fukui A."/>
            <person name="Hikosaka A."/>
            <person name="Suzuki A."/>
            <person name="Kondo M."/>
            <person name="van Heeringen S.J."/>
            <person name="Quigley I."/>
            <person name="Heinz S."/>
            <person name="Ogino H."/>
            <person name="Ochi H."/>
            <person name="Hellsten U."/>
            <person name="Lyons J.B."/>
            <person name="Simakov O."/>
            <person name="Putnam N."/>
            <person name="Stites J."/>
            <person name="Kuroki Y."/>
            <person name="Tanaka T."/>
            <person name="Michiue T."/>
            <person name="Watanabe M."/>
            <person name="Bogdanovic O."/>
            <person name="Lister R."/>
            <person name="Georgiou G."/>
            <person name="Paranjpe S.S."/>
            <person name="van Kruijsbergen I."/>
            <person name="Shu S."/>
            <person name="Carlson J."/>
            <person name="Kinoshita T."/>
            <person name="Ohta Y."/>
            <person name="Mawaribuchi S."/>
            <person name="Jenkins J."/>
            <person name="Grimwood J."/>
            <person name="Schmutz J."/>
            <person name="Mitros T."/>
            <person name="Mozaffari S.V."/>
            <person name="Suzuki Y."/>
            <person name="Haramoto Y."/>
            <person name="Yamamoto T.S."/>
            <person name="Takagi C."/>
            <person name="Heald R."/>
            <person name="Miller K."/>
            <person name="Haudenschild C."/>
            <person name="Kitzman J."/>
            <person name="Nakayama T."/>
            <person name="Izutsu Y."/>
            <person name="Robert J."/>
            <person name="Fortriede J."/>
            <person name="Burns K."/>
            <person name="Lotay V."/>
            <person name="Karimi K."/>
            <person name="Yasuoka Y."/>
            <person name="Dichmann D.S."/>
            <person name="Flajnik M.F."/>
            <person name="Houston D.W."/>
            <person name="Shendure J."/>
            <person name="DuPasquier L."/>
            <person name="Vize P.D."/>
            <person name="Zorn A.M."/>
            <person name="Ito M."/>
            <person name="Marcotte E.M."/>
            <person name="Wallingford J.B."/>
            <person name="Ito Y."/>
            <person name="Asashima M."/>
            <person name="Ueno N."/>
            <person name="Matsuda Y."/>
            <person name="Veenstra G.J."/>
            <person name="Fujiyama A."/>
            <person name="Harland R.M."/>
            <person name="Taira M."/>
            <person name="Rokhsar D.S."/>
        </authorList>
    </citation>
    <scope>NUCLEOTIDE SEQUENCE [LARGE SCALE GENOMIC DNA]</scope>
    <source>
        <strain evidence="2">J</strain>
    </source>
</reference>
<name>A0A974DEZ1_XENLA</name>
<dbReference type="Proteomes" id="UP000694892">
    <property type="component" value="Chromosome 3L"/>
</dbReference>
<protein>
    <submittedName>
        <fullName evidence="1">Uncharacterized protein</fullName>
    </submittedName>
</protein>
<evidence type="ECO:0000313" key="1">
    <source>
        <dbReference type="EMBL" id="OCT89775.1"/>
    </source>
</evidence>
<proteinExistence type="predicted"/>